<dbReference type="Gene3D" id="3.30.390.10">
    <property type="entry name" value="Enolase-like, N-terminal domain"/>
    <property type="match status" value="1"/>
</dbReference>
<dbReference type="RefSeq" id="WP_024722962.1">
    <property type="nucleotide sequence ID" value="NZ_CAXUMB010000008.1"/>
</dbReference>
<dbReference type="InterPro" id="IPR013341">
    <property type="entry name" value="Mandelate_racemase_N_dom"/>
</dbReference>
<dbReference type="InterPro" id="IPR034593">
    <property type="entry name" value="DgoD-like"/>
</dbReference>
<dbReference type="SMART" id="SM00922">
    <property type="entry name" value="MR_MLE"/>
    <property type="match status" value="1"/>
</dbReference>
<protein>
    <submittedName>
        <fullName evidence="4">Mandelate racemase/muconate lactonizing enzyme family protein</fullName>
    </submittedName>
</protein>
<evidence type="ECO:0000256" key="2">
    <source>
        <dbReference type="ARBA" id="ARBA00023239"/>
    </source>
</evidence>
<proteinExistence type="predicted"/>
<evidence type="ECO:0000256" key="1">
    <source>
        <dbReference type="ARBA" id="ARBA00022723"/>
    </source>
</evidence>
<reference evidence="4 5" key="1">
    <citation type="journal article" date="2019" name="Nat. Med.">
        <title>A library of human gut bacterial isolates paired with longitudinal multiomics data enables mechanistic microbiome research.</title>
        <authorList>
            <person name="Poyet M."/>
            <person name="Groussin M."/>
            <person name="Gibbons S.M."/>
            <person name="Avila-Pacheco J."/>
            <person name="Jiang X."/>
            <person name="Kearney S.M."/>
            <person name="Perrotta A.R."/>
            <person name="Berdy B."/>
            <person name="Zhao S."/>
            <person name="Lieberman T.D."/>
            <person name="Swanson P.K."/>
            <person name="Smith M."/>
            <person name="Roesemann S."/>
            <person name="Alexander J.E."/>
            <person name="Rich S.A."/>
            <person name="Livny J."/>
            <person name="Vlamakis H."/>
            <person name="Clish C."/>
            <person name="Bullock K."/>
            <person name="Deik A."/>
            <person name="Scott J."/>
            <person name="Pierce K.A."/>
            <person name="Xavier R.J."/>
            <person name="Alm E.J."/>
        </authorList>
    </citation>
    <scope>NUCLEOTIDE SEQUENCE [LARGE SCALE GENOMIC DNA]</scope>
    <source>
        <strain evidence="4 5">BIOML-A2</strain>
    </source>
</reference>
<organism evidence="4 5">
    <name type="scientific">Flavonifractor plautii</name>
    <name type="common">Fusobacterium plautii</name>
    <dbReference type="NCBI Taxonomy" id="292800"/>
    <lineage>
        <taxon>Bacteria</taxon>
        <taxon>Bacillati</taxon>
        <taxon>Bacillota</taxon>
        <taxon>Clostridia</taxon>
        <taxon>Eubacteriales</taxon>
        <taxon>Oscillospiraceae</taxon>
        <taxon>Flavonifractor</taxon>
    </lineage>
</organism>
<feature type="domain" description="Mandelate racemase/muconate lactonizing enzyme C-terminal" evidence="3">
    <location>
        <begin position="145"/>
        <end position="261"/>
    </location>
</feature>
<accession>A0A6I2R307</accession>
<dbReference type="SFLD" id="SFLDG00179">
    <property type="entry name" value="mandelate_racemase"/>
    <property type="match status" value="1"/>
</dbReference>
<evidence type="ECO:0000259" key="3">
    <source>
        <dbReference type="SMART" id="SM00922"/>
    </source>
</evidence>
<evidence type="ECO:0000313" key="5">
    <source>
        <dbReference type="Proteomes" id="UP000434475"/>
    </source>
</evidence>
<dbReference type="GO" id="GO:0046872">
    <property type="term" value="F:metal ion binding"/>
    <property type="evidence" value="ECO:0007669"/>
    <property type="project" value="UniProtKB-KW"/>
</dbReference>
<dbReference type="InterPro" id="IPR013342">
    <property type="entry name" value="Mandelate_racemase_C"/>
</dbReference>
<name>A0A6I2R307_FLAPL</name>
<gene>
    <name evidence="4" type="ORF">GKE97_13735</name>
</gene>
<dbReference type="InterPro" id="IPR029065">
    <property type="entry name" value="Enolase_C-like"/>
</dbReference>
<dbReference type="Gene3D" id="3.20.20.120">
    <property type="entry name" value="Enolase-like C-terminal domain"/>
    <property type="match status" value="1"/>
</dbReference>
<keyword evidence="2" id="KW-0456">Lyase</keyword>
<dbReference type="SUPFAM" id="SSF54826">
    <property type="entry name" value="Enolase N-terminal domain-like"/>
    <property type="match status" value="1"/>
</dbReference>
<dbReference type="AlphaFoldDB" id="A0A6I2R307"/>
<dbReference type="SFLD" id="SFLDS00001">
    <property type="entry name" value="Enolase"/>
    <property type="match status" value="1"/>
</dbReference>
<evidence type="ECO:0000313" key="4">
    <source>
        <dbReference type="EMBL" id="MSB20571.1"/>
    </source>
</evidence>
<keyword evidence="1" id="KW-0479">Metal-binding</keyword>
<dbReference type="EMBL" id="WKPR01000014">
    <property type="protein sequence ID" value="MSB20571.1"/>
    <property type="molecule type" value="Genomic_DNA"/>
</dbReference>
<dbReference type="InterPro" id="IPR029017">
    <property type="entry name" value="Enolase-like_N"/>
</dbReference>
<dbReference type="PANTHER" id="PTHR48080">
    <property type="entry name" value="D-GALACTONATE DEHYDRATASE-RELATED"/>
    <property type="match status" value="1"/>
</dbReference>
<comment type="caution">
    <text evidence="4">The sequence shown here is derived from an EMBL/GenBank/DDBJ whole genome shotgun (WGS) entry which is preliminary data.</text>
</comment>
<dbReference type="Pfam" id="PF02746">
    <property type="entry name" value="MR_MLE_N"/>
    <property type="match status" value="1"/>
</dbReference>
<sequence length="392" mass="43838">MKITQIDIMTPHIQENPMWRPILCRIHTDEGIYGDGEAALAYGIASPAAAGMIRDLATLIIGMDPLDSEVIWDKLYKSTFWGQNGGPVVFAGISALDIALWDIKGKAFNVPVYKLLGGKRRDNLRTYASQLQFGWSDHAETLTTLDEYREVSKKAVAEGYDAIKIDFFTYAPEDGRRYTDEDCTRLLSPKLVEVVESRVAAVREAIGPNVDIIMENHSRPDAQSAVQLGRAVQKYNIFYFEEPNTPNPKTAKFISSKLSMPIAHGERVYSRWQYAPFFEDQSIQVIQPDLGNCGGLTEGKKICDMAYVYDISVQAHVCASPLSTAVALHLESVIPNFVIHEHHTNNLKPWNKELCTVDWQPVDGKFKVPEGPGLGCEFTDKVLNTENKIIVK</sequence>
<dbReference type="Proteomes" id="UP000434475">
    <property type="component" value="Unassembled WGS sequence"/>
</dbReference>
<dbReference type="SUPFAM" id="SSF51604">
    <property type="entry name" value="Enolase C-terminal domain-like"/>
    <property type="match status" value="1"/>
</dbReference>
<dbReference type="GO" id="GO:0016829">
    <property type="term" value="F:lyase activity"/>
    <property type="evidence" value="ECO:0007669"/>
    <property type="project" value="UniProtKB-KW"/>
</dbReference>
<dbReference type="PANTHER" id="PTHR48080:SF2">
    <property type="entry name" value="D-GALACTONATE DEHYDRATASE"/>
    <property type="match status" value="1"/>
</dbReference>
<dbReference type="InterPro" id="IPR036849">
    <property type="entry name" value="Enolase-like_C_sf"/>
</dbReference>
<dbReference type="Pfam" id="PF13378">
    <property type="entry name" value="MR_MLE_C"/>
    <property type="match status" value="1"/>
</dbReference>
<dbReference type="CDD" id="cd03316">
    <property type="entry name" value="MR_like"/>
    <property type="match status" value="1"/>
</dbReference>